<protein>
    <recommendedName>
        <fullName evidence="4">Restriction endonuclease domain-containing protein</fullName>
    </recommendedName>
</protein>
<dbReference type="GeneID" id="81376316"/>
<keyword evidence="3" id="KW-1185">Reference proteome</keyword>
<dbReference type="EMBL" id="JAPZBU010000011">
    <property type="protein sequence ID" value="KAJ5379580.1"/>
    <property type="molecule type" value="Genomic_DNA"/>
</dbReference>
<sequence>MATEITPPGSFLEAPLTPPPTEEKTSSRSTQRALNYFKLHRAGYRPQYWWQHRLKLADYTETLRVLDSDQSLREYVRDKVRYDYDPYSSSLSIRMPSPVHDVFCAKIVEEILRQLQHFQQRDGASSEFVNEVTHLTTSRILIPDIIRDGKPTYSQREPDASFKHRRARYPGVIIEVCYSQKSQRVSHLADEYILNTDRSVNVVIALDIDYRGSRKATFTV</sequence>
<organism evidence="2 3">
    <name type="scientific">Penicillium cosmopolitanum</name>
    <dbReference type="NCBI Taxonomy" id="1131564"/>
    <lineage>
        <taxon>Eukaryota</taxon>
        <taxon>Fungi</taxon>
        <taxon>Dikarya</taxon>
        <taxon>Ascomycota</taxon>
        <taxon>Pezizomycotina</taxon>
        <taxon>Eurotiomycetes</taxon>
        <taxon>Eurotiomycetidae</taxon>
        <taxon>Eurotiales</taxon>
        <taxon>Aspergillaceae</taxon>
        <taxon>Penicillium</taxon>
    </lineage>
</organism>
<evidence type="ECO:0008006" key="4">
    <source>
        <dbReference type="Google" id="ProtNLM"/>
    </source>
</evidence>
<gene>
    <name evidence="2" type="ORF">N7509_012699</name>
</gene>
<dbReference type="Proteomes" id="UP001147747">
    <property type="component" value="Unassembled WGS sequence"/>
</dbReference>
<evidence type="ECO:0000256" key="1">
    <source>
        <dbReference type="SAM" id="MobiDB-lite"/>
    </source>
</evidence>
<evidence type="ECO:0000313" key="3">
    <source>
        <dbReference type="Proteomes" id="UP001147747"/>
    </source>
</evidence>
<dbReference type="OrthoDB" id="3485856at2759"/>
<dbReference type="RefSeq" id="XP_056483366.1">
    <property type="nucleotide sequence ID" value="XM_056637336.1"/>
</dbReference>
<name>A0A9W9SJI7_9EURO</name>
<reference evidence="2" key="2">
    <citation type="journal article" date="2023" name="IMA Fungus">
        <title>Comparative genomic study of the Penicillium genus elucidates a diverse pangenome and 15 lateral gene transfer events.</title>
        <authorList>
            <person name="Petersen C."/>
            <person name="Sorensen T."/>
            <person name="Nielsen M.R."/>
            <person name="Sondergaard T.E."/>
            <person name="Sorensen J.L."/>
            <person name="Fitzpatrick D.A."/>
            <person name="Frisvad J.C."/>
            <person name="Nielsen K.L."/>
        </authorList>
    </citation>
    <scope>NUCLEOTIDE SEQUENCE</scope>
    <source>
        <strain evidence="2">IBT 29677</strain>
    </source>
</reference>
<proteinExistence type="predicted"/>
<reference evidence="2" key="1">
    <citation type="submission" date="2022-12" db="EMBL/GenBank/DDBJ databases">
        <authorList>
            <person name="Petersen C."/>
        </authorList>
    </citation>
    <scope>NUCLEOTIDE SEQUENCE</scope>
    <source>
        <strain evidence="2">IBT 29677</strain>
    </source>
</reference>
<accession>A0A9W9SJI7</accession>
<dbReference type="AlphaFoldDB" id="A0A9W9SJI7"/>
<evidence type="ECO:0000313" key="2">
    <source>
        <dbReference type="EMBL" id="KAJ5379580.1"/>
    </source>
</evidence>
<comment type="caution">
    <text evidence="2">The sequence shown here is derived from an EMBL/GenBank/DDBJ whole genome shotgun (WGS) entry which is preliminary data.</text>
</comment>
<feature type="region of interest" description="Disordered" evidence="1">
    <location>
        <begin position="1"/>
        <end position="30"/>
    </location>
</feature>